<dbReference type="Proteomes" id="UP001165082">
    <property type="component" value="Unassembled WGS sequence"/>
</dbReference>
<dbReference type="EMBL" id="BRXZ01001929">
    <property type="protein sequence ID" value="GMH49925.1"/>
    <property type="molecule type" value="Genomic_DNA"/>
</dbReference>
<evidence type="ECO:0000313" key="1">
    <source>
        <dbReference type="EMBL" id="GMH49925.1"/>
    </source>
</evidence>
<proteinExistence type="predicted"/>
<reference evidence="1" key="1">
    <citation type="submission" date="2022-07" db="EMBL/GenBank/DDBJ databases">
        <title>Genome analysis of Parmales, a sister group of diatoms, reveals the evolutionary specialization of diatoms from phago-mixotrophs to photoautotrophs.</title>
        <authorList>
            <person name="Ban H."/>
            <person name="Sato S."/>
            <person name="Yoshikawa S."/>
            <person name="Kazumasa Y."/>
            <person name="Nakamura Y."/>
            <person name="Ichinomiya M."/>
            <person name="Saitoh K."/>
            <person name="Sato N."/>
            <person name="Blanc-Mathieu R."/>
            <person name="Endo H."/>
            <person name="Kuwata A."/>
            <person name="Ogata H."/>
        </authorList>
    </citation>
    <scope>NUCLEOTIDE SEQUENCE</scope>
</reference>
<gene>
    <name evidence="1" type="ORF">TrRE_jg13462</name>
</gene>
<sequence>MEALKADRFLHRFCDYATIVTHEFPSFSSLLEWEDLSKEGVSVKLTVMPNQEKERLINELPSTVTLTSADSRTHYLFATSDPRPRPKKLAFTPKLLCLKTQKPRSQATLW</sequence>
<evidence type="ECO:0000313" key="2">
    <source>
        <dbReference type="Proteomes" id="UP001165082"/>
    </source>
</evidence>
<accession>A0A9W7DPU1</accession>
<protein>
    <submittedName>
        <fullName evidence="1">Uncharacterized protein</fullName>
    </submittedName>
</protein>
<comment type="caution">
    <text evidence="1">The sequence shown here is derived from an EMBL/GenBank/DDBJ whole genome shotgun (WGS) entry which is preliminary data.</text>
</comment>
<organism evidence="1 2">
    <name type="scientific">Triparma retinervis</name>
    <dbReference type="NCBI Taxonomy" id="2557542"/>
    <lineage>
        <taxon>Eukaryota</taxon>
        <taxon>Sar</taxon>
        <taxon>Stramenopiles</taxon>
        <taxon>Ochrophyta</taxon>
        <taxon>Bolidophyceae</taxon>
        <taxon>Parmales</taxon>
        <taxon>Triparmaceae</taxon>
        <taxon>Triparma</taxon>
    </lineage>
</organism>
<keyword evidence="2" id="KW-1185">Reference proteome</keyword>
<dbReference type="AlphaFoldDB" id="A0A9W7DPU1"/>
<name>A0A9W7DPU1_9STRA</name>